<feature type="compositionally biased region" description="Basic and acidic residues" evidence="4">
    <location>
        <begin position="401"/>
        <end position="416"/>
    </location>
</feature>
<feature type="transmembrane region" description="Helical" evidence="5">
    <location>
        <begin position="40"/>
        <end position="61"/>
    </location>
</feature>
<dbReference type="PANTHER" id="PTHR23521:SF3">
    <property type="entry name" value="MFS TRANSPORTER"/>
    <property type="match status" value="1"/>
</dbReference>
<dbReference type="InterPro" id="IPR011701">
    <property type="entry name" value="MFS"/>
</dbReference>
<evidence type="ECO:0000256" key="1">
    <source>
        <dbReference type="ARBA" id="ARBA00022692"/>
    </source>
</evidence>
<keyword evidence="8" id="KW-1185">Reference proteome</keyword>
<evidence type="ECO:0000256" key="5">
    <source>
        <dbReference type="SAM" id="Phobius"/>
    </source>
</evidence>
<feature type="transmembrane region" description="Helical" evidence="5">
    <location>
        <begin position="131"/>
        <end position="152"/>
    </location>
</feature>
<dbReference type="CDD" id="cd17477">
    <property type="entry name" value="MFS_YcaD_like"/>
    <property type="match status" value="1"/>
</dbReference>
<dbReference type="OrthoDB" id="9810614at2"/>
<feature type="domain" description="Major facilitator superfamily (MFS) profile" evidence="6">
    <location>
        <begin position="200"/>
        <end position="416"/>
    </location>
</feature>
<feature type="transmembrane region" description="Helical" evidence="5">
    <location>
        <begin position="355"/>
        <end position="374"/>
    </location>
</feature>
<keyword evidence="3 5" id="KW-0472">Membrane</keyword>
<dbReference type="InterPro" id="IPR036259">
    <property type="entry name" value="MFS_trans_sf"/>
</dbReference>
<evidence type="ECO:0000256" key="4">
    <source>
        <dbReference type="SAM" id="MobiDB-lite"/>
    </source>
</evidence>
<feature type="transmembrane region" description="Helical" evidence="5">
    <location>
        <begin position="197"/>
        <end position="222"/>
    </location>
</feature>
<feature type="transmembrane region" description="Helical" evidence="5">
    <location>
        <begin position="323"/>
        <end position="349"/>
    </location>
</feature>
<gene>
    <name evidence="7" type="ORF">SAMN04489759_1069</name>
</gene>
<feature type="transmembrane region" description="Helical" evidence="5">
    <location>
        <begin position="290"/>
        <end position="311"/>
    </location>
</feature>
<dbReference type="Proteomes" id="UP000199399">
    <property type="component" value="Unassembled WGS sequence"/>
</dbReference>
<dbReference type="InterPro" id="IPR020846">
    <property type="entry name" value="MFS_dom"/>
</dbReference>
<organism evidence="7 8">
    <name type="scientific">Sulfitobacter delicatus</name>
    <dbReference type="NCBI Taxonomy" id="218672"/>
    <lineage>
        <taxon>Bacteria</taxon>
        <taxon>Pseudomonadati</taxon>
        <taxon>Pseudomonadota</taxon>
        <taxon>Alphaproteobacteria</taxon>
        <taxon>Rhodobacterales</taxon>
        <taxon>Roseobacteraceae</taxon>
        <taxon>Sulfitobacter</taxon>
    </lineage>
</organism>
<reference evidence="8" key="1">
    <citation type="submission" date="2016-10" db="EMBL/GenBank/DDBJ databases">
        <authorList>
            <person name="Varghese N."/>
            <person name="Submissions S."/>
        </authorList>
    </citation>
    <scope>NUCLEOTIDE SEQUENCE [LARGE SCALE GENOMIC DNA]</scope>
    <source>
        <strain evidence="8">DSM 16477</strain>
    </source>
</reference>
<sequence>MRSTILPLVTLLLGFSLLQMSNGLQGTLLAIRAGLEGFGGTATGLIMSGFFAGLSIGSFVAPRLISSVGHIRTFAALASVASAAALMHLAFIDPWVWIAVRCLTGFAFAGLIIVTESWLNASVSSAQRGKLLAVYGMVGMASGAAGQFLLNLGDPAEFTLFVLVSIVMSLALVPISLSRVEGPRSEEAQEPPSLRRLWGLSPYGAVAAGLVGASIGTFYGLAPLFAQEMDYTQSRIALLIAAFTIGGLLLQFPLGWMSDRISRRGLGVGLAAAGGFMMMLTLPIPAPSGSVLLVLGFAIGGLVLPAQSIVVAHVNDRAPGSAVVAVSGGLVLMQGIGAAIGPLLAGWLLDVMGPRGLPLALGGFQLAIVAWGLLRMTLRSDPETQERHGAPPLTSNFVEGDLSREEHDPGKETASA</sequence>
<feature type="region of interest" description="Disordered" evidence="4">
    <location>
        <begin position="382"/>
        <end position="416"/>
    </location>
</feature>
<feature type="transmembrane region" description="Helical" evidence="5">
    <location>
        <begin position="234"/>
        <end position="254"/>
    </location>
</feature>
<protein>
    <submittedName>
        <fullName evidence="7">Predicted arabinose efflux permease, MFS family</fullName>
    </submittedName>
</protein>
<dbReference type="AlphaFoldDB" id="A0A1G7SWT2"/>
<dbReference type="Gene3D" id="1.20.1250.20">
    <property type="entry name" value="MFS general substrate transporter like domains"/>
    <property type="match status" value="2"/>
</dbReference>
<dbReference type="RefSeq" id="WP_093742402.1">
    <property type="nucleotide sequence ID" value="NZ_FNBP01000006.1"/>
</dbReference>
<dbReference type="GO" id="GO:0022857">
    <property type="term" value="F:transmembrane transporter activity"/>
    <property type="evidence" value="ECO:0007669"/>
    <property type="project" value="InterPro"/>
</dbReference>
<evidence type="ECO:0000259" key="6">
    <source>
        <dbReference type="PROSITE" id="PS50850"/>
    </source>
</evidence>
<evidence type="ECO:0000256" key="3">
    <source>
        <dbReference type="ARBA" id="ARBA00023136"/>
    </source>
</evidence>
<keyword evidence="1 5" id="KW-0812">Transmembrane</keyword>
<evidence type="ECO:0000313" key="7">
    <source>
        <dbReference type="EMBL" id="SDG27408.1"/>
    </source>
</evidence>
<dbReference type="SUPFAM" id="SSF103473">
    <property type="entry name" value="MFS general substrate transporter"/>
    <property type="match status" value="1"/>
</dbReference>
<proteinExistence type="predicted"/>
<dbReference type="InterPro" id="IPR047200">
    <property type="entry name" value="MFS_YcaD-like"/>
</dbReference>
<keyword evidence="2 5" id="KW-1133">Transmembrane helix</keyword>
<accession>A0A1G7SWT2</accession>
<feature type="transmembrane region" description="Helical" evidence="5">
    <location>
        <begin position="158"/>
        <end position="177"/>
    </location>
</feature>
<dbReference type="Pfam" id="PF07690">
    <property type="entry name" value="MFS_1"/>
    <property type="match status" value="1"/>
</dbReference>
<feature type="transmembrane region" description="Helical" evidence="5">
    <location>
        <begin position="266"/>
        <end position="284"/>
    </location>
</feature>
<name>A0A1G7SWT2_9RHOB</name>
<dbReference type="PANTHER" id="PTHR23521">
    <property type="entry name" value="TRANSPORTER MFS SUPERFAMILY"/>
    <property type="match status" value="1"/>
</dbReference>
<evidence type="ECO:0000256" key="2">
    <source>
        <dbReference type="ARBA" id="ARBA00022989"/>
    </source>
</evidence>
<dbReference type="EMBL" id="FNBP01000006">
    <property type="protein sequence ID" value="SDG27408.1"/>
    <property type="molecule type" value="Genomic_DNA"/>
</dbReference>
<dbReference type="STRING" id="218672.SAMN04489759_1069"/>
<evidence type="ECO:0000313" key="8">
    <source>
        <dbReference type="Proteomes" id="UP000199399"/>
    </source>
</evidence>
<feature type="transmembrane region" description="Helical" evidence="5">
    <location>
        <begin position="73"/>
        <end position="92"/>
    </location>
</feature>
<feature type="transmembrane region" description="Helical" evidence="5">
    <location>
        <begin position="98"/>
        <end position="119"/>
    </location>
</feature>
<dbReference type="GO" id="GO:0005886">
    <property type="term" value="C:plasma membrane"/>
    <property type="evidence" value="ECO:0007669"/>
    <property type="project" value="TreeGrafter"/>
</dbReference>
<dbReference type="PROSITE" id="PS50850">
    <property type="entry name" value="MFS"/>
    <property type="match status" value="1"/>
</dbReference>